<evidence type="ECO:0000313" key="4">
    <source>
        <dbReference type="Proteomes" id="UP000265520"/>
    </source>
</evidence>
<evidence type="ECO:0000313" key="3">
    <source>
        <dbReference type="EMBL" id="MCI08022.1"/>
    </source>
</evidence>
<dbReference type="SUPFAM" id="SSF57889">
    <property type="entry name" value="Cysteine-rich domain"/>
    <property type="match status" value="2"/>
</dbReference>
<reference evidence="3 4" key="1">
    <citation type="journal article" date="2018" name="Front. Plant Sci.">
        <title>Red Clover (Trifolium pratense) and Zigzag Clover (T. medium) - A Picture of Genomic Similarities and Differences.</title>
        <authorList>
            <person name="Dluhosova J."/>
            <person name="Istvanek J."/>
            <person name="Nedelnik J."/>
            <person name="Repkova J."/>
        </authorList>
    </citation>
    <scope>NUCLEOTIDE SEQUENCE [LARGE SCALE GENOMIC DNA]</scope>
    <source>
        <strain evidence="4">cv. 10/8</strain>
        <tissue evidence="3">Leaf</tissue>
    </source>
</reference>
<proteinExistence type="predicted"/>
<accession>A0A392P8F8</accession>
<feature type="domain" description="DC1" evidence="2">
    <location>
        <begin position="3"/>
        <end position="46"/>
    </location>
</feature>
<sequence>MDHEHSLQYKPPGAPYKCSGCKELGFGSSYHCENINCNYILHEECANPDYSYTFHPFFEKSNFEFYKKPPGYRTRYCDACGKDVL</sequence>
<dbReference type="PANTHER" id="PTHR46477">
    <property type="entry name" value="CYSTEINE/HISTIDINE-RICH C1 DOMAIN FAMILY PROTEIN"/>
    <property type="match status" value="1"/>
</dbReference>
<dbReference type="Proteomes" id="UP000265520">
    <property type="component" value="Unassembled WGS sequence"/>
</dbReference>
<dbReference type="EMBL" id="LXQA010067493">
    <property type="protein sequence ID" value="MCI08022.1"/>
    <property type="molecule type" value="Genomic_DNA"/>
</dbReference>
<evidence type="ECO:0000259" key="2">
    <source>
        <dbReference type="Pfam" id="PF03107"/>
    </source>
</evidence>
<organism evidence="3 4">
    <name type="scientific">Trifolium medium</name>
    <dbReference type="NCBI Taxonomy" id="97028"/>
    <lineage>
        <taxon>Eukaryota</taxon>
        <taxon>Viridiplantae</taxon>
        <taxon>Streptophyta</taxon>
        <taxon>Embryophyta</taxon>
        <taxon>Tracheophyta</taxon>
        <taxon>Spermatophyta</taxon>
        <taxon>Magnoliopsida</taxon>
        <taxon>eudicotyledons</taxon>
        <taxon>Gunneridae</taxon>
        <taxon>Pentapetalae</taxon>
        <taxon>rosids</taxon>
        <taxon>fabids</taxon>
        <taxon>Fabales</taxon>
        <taxon>Fabaceae</taxon>
        <taxon>Papilionoideae</taxon>
        <taxon>50 kb inversion clade</taxon>
        <taxon>NPAAA clade</taxon>
        <taxon>Hologalegina</taxon>
        <taxon>IRL clade</taxon>
        <taxon>Trifolieae</taxon>
        <taxon>Trifolium</taxon>
    </lineage>
</organism>
<comment type="caution">
    <text evidence="3">The sequence shown here is derived from an EMBL/GenBank/DDBJ whole genome shotgun (WGS) entry which is preliminary data.</text>
</comment>
<dbReference type="AlphaFoldDB" id="A0A392P8F8"/>
<keyword evidence="4" id="KW-1185">Reference proteome</keyword>
<dbReference type="InterPro" id="IPR046349">
    <property type="entry name" value="C1-like_sf"/>
</dbReference>
<dbReference type="Gene3D" id="3.30.60.20">
    <property type="match status" value="1"/>
</dbReference>
<dbReference type="Pfam" id="PF03107">
    <property type="entry name" value="C1_2"/>
    <property type="match status" value="1"/>
</dbReference>
<evidence type="ECO:0000256" key="1">
    <source>
        <dbReference type="ARBA" id="ARBA00022737"/>
    </source>
</evidence>
<name>A0A392P8F8_9FABA</name>
<feature type="non-terminal residue" evidence="3">
    <location>
        <position position="85"/>
    </location>
</feature>
<protein>
    <recommendedName>
        <fullName evidence="2">DC1 domain-containing protein</fullName>
    </recommendedName>
</protein>
<dbReference type="PANTHER" id="PTHR46477:SF15">
    <property type="entry name" value="CYSTEINE_HISTIDINE-RICH C1 DOMAIN PROTEIN"/>
    <property type="match status" value="1"/>
</dbReference>
<keyword evidence="1" id="KW-0677">Repeat</keyword>
<dbReference type="InterPro" id="IPR004146">
    <property type="entry name" value="DC1"/>
</dbReference>